<dbReference type="PANTHER" id="PTHR43792">
    <property type="entry name" value="GNAT FAMILY, PUTATIVE (AFU_ORTHOLOGUE AFUA_3G00765)-RELATED-RELATED"/>
    <property type="match status" value="1"/>
</dbReference>
<dbReference type="EMBL" id="WGGD01000005">
    <property type="protein sequence ID" value="MUN28248.1"/>
    <property type="molecule type" value="Genomic_DNA"/>
</dbReference>
<dbReference type="GO" id="GO:0016747">
    <property type="term" value="F:acyltransferase activity, transferring groups other than amino-acyl groups"/>
    <property type="evidence" value="ECO:0007669"/>
    <property type="project" value="InterPro"/>
</dbReference>
<reference evidence="2 3" key="1">
    <citation type="submission" date="2019-10" db="EMBL/GenBank/DDBJ databases">
        <title>Sequencing and Assembly of Multiple Reported Metal-Biooxidizing Members of the Extremely Thermoacidophilic Archaeal Family Sulfolobaceae.</title>
        <authorList>
            <person name="Counts J.A."/>
            <person name="Kelly R.M."/>
        </authorList>
    </citation>
    <scope>NUCLEOTIDE SEQUENCE [LARGE SCALE GENOMIC DNA]</scope>
    <source>
        <strain evidence="2 3">DSM 6482</strain>
    </source>
</reference>
<evidence type="ECO:0000313" key="2">
    <source>
        <dbReference type="EMBL" id="MUN28248.1"/>
    </source>
</evidence>
<evidence type="ECO:0000313" key="3">
    <source>
        <dbReference type="Proteomes" id="UP000470772"/>
    </source>
</evidence>
<dbReference type="RefSeq" id="WP_156016160.1">
    <property type="nucleotide sequence ID" value="NZ_WGGD01000005.1"/>
</dbReference>
<dbReference type="Proteomes" id="UP000470772">
    <property type="component" value="Unassembled WGS sequence"/>
</dbReference>
<name>A0A6A9QKK1_SULME</name>
<dbReference type="Pfam" id="PF00583">
    <property type="entry name" value="Acetyltransf_1"/>
    <property type="match status" value="1"/>
</dbReference>
<accession>A0A6A9QKK1</accession>
<evidence type="ECO:0000259" key="1">
    <source>
        <dbReference type="PROSITE" id="PS51186"/>
    </source>
</evidence>
<dbReference type="InterPro" id="IPR051531">
    <property type="entry name" value="N-acetyltransferase"/>
</dbReference>
<sequence>MKVEINGNIVEIINATNENVNEYLDFISSLSNDEDNYTLTRYSKIDKDKILEWSKSWGNQTTMILAQTNQVVGFIQLIKGKYFGMERQFHVGEIAYAVRKDFRGKGLIYVIFNELLRAVDVKILTAWVDSRNIRSQRLLQNLGFNRDCEVDSFMWSVKEKKFIDLIFYRSRTEKVVNEVKRQLEKFSLTIH</sequence>
<organism evidence="2 3">
    <name type="scientific">Sulfuracidifex metallicus DSM 6482 = JCM 9184</name>
    <dbReference type="NCBI Taxonomy" id="523847"/>
    <lineage>
        <taxon>Archaea</taxon>
        <taxon>Thermoproteota</taxon>
        <taxon>Thermoprotei</taxon>
        <taxon>Sulfolobales</taxon>
        <taxon>Sulfolobaceae</taxon>
        <taxon>Sulfuracidifex</taxon>
    </lineage>
</organism>
<proteinExistence type="predicted"/>
<feature type="domain" description="N-acetyltransferase" evidence="1">
    <location>
        <begin position="10"/>
        <end position="164"/>
    </location>
</feature>
<dbReference type="InterPro" id="IPR000182">
    <property type="entry name" value="GNAT_dom"/>
</dbReference>
<dbReference type="AlphaFoldDB" id="A0A6A9QKK1"/>
<dbReference type="PANTHER" id="PTHR43792:SF1">
    <property type="entry name" value="N-ACETYLTRANSFERASE DOMAIN-CONTAINING PROTEIN"/>
    <property type="match status" value="1"/>
</dbReference>
<keyword evidence="2" id="KW-0808">Transferase</keyword>
<dbReference type="InterPro" id="IPR016181">
    <property type="entry name" value="Acyl_CoA_acyltransferase"/>
</dbReference>
<dbReference type="SUPFAM" id="SSF55729">
    <property type="entry name" value="Acyl-CoA N-acyltransferases (Nat)"/>
    <property type="match status" value="1"/>
</dbReference>
<protein>
    <submittedName>
        <fullName evidence="2">GNAT family N-acetyltransferase</fullName>
    </submittedName>
</protein>
<gene>
    <name evidence="2" type="ORF">GC250_01915</name>
</gene>
<keyword evidence="3" id="KW-1185">Reference proteome</keyword>
<comment type="caution">
    <text evidence="2">The sequence shown here is derived from an EMBL/GenBank/DDBJ whole genome shotgun (WGS) entry which is preliminary data.</text>
</comment>
<dbReference type="Gene3D" id="3.40.630.30">
    <property type="match status" value="1"/>
</dbReference>
<dbReference type="PROSITE" id="PS51186">
    <property type="entry name" value="GNAT"/>
    <property type="match status" value="1"/>
</dbReference>